<sequence length="101" mass="10976">MSGWRRITTRADFCDAVVDRVILGDGLRFVIGSDATISGQAHGVALSGVWTWNEGYFCRNARVGEAETGKDCEVIEVAPGRMRYTRDRGRGASVVVTIPDA</sequence>
<dbReference type="Proteomes" id="UP000199379">
    <property type="component" value="Unassembled WGS sequence"/>
</dbReference>
<dbReference type="AlphaFoldDB" id="A0A1H6VH50"/>
<name>A0A1H6VH50_9RHOB</name>
<dbReference type="OrthoDB" id="7874348at2"/>
<proteinExistence type="predicted"/>
<gene>
    <name evidence="1" type="ORF">SAMN05444007_103187</name>
</gene>
<dbReference type="STRING" id="1227549.SAMN05444007_103187"/>
<dbReference type="EMBL" id="FNYD01000003">
    <property type="protein sequence ID" value="SEJ03921.1"/>
    <property type="molecule type" value="Genomic_DNA"/>
</dbReference>
<keyword evidence="2" id="KW-1185">Reference proteome</keyword>
<evidence type="ECO:0000313" key="1">
    <source>
        <dbReference type="EMBL" id="SEJ03921.1"/>
    </source>
</evidence>
<organism evidence="1 2">
    <name type="scientific">Cribrihabitans marinus</name>
    <dbReference type="NCBI Taxonomy" id="1227549"/>
    <lineage>
        <taxon>Bacteria</taxon>
        <taxon>Pseudomonadati</taxon>
        <taxon>Pseudomonadota</taxon>
        <taxon>Alphaproteobacteria</taxon>
        <taxon>Rhodobacterales</taxon>
        <taxon>Paracoccaceae</taxon>
        <taxon>Cribrihabitans</taxon>
    </lineage>
</organism>
<accession>A0A1H6VH50</accession>
<dbReference type="RefSeq" id="WP_092363540.1">
    <property type="nucleotide sequence ID" value="NZ_BMGV01000003.1"/>
</dbReference>
<protein>
    <submittedName>
        <fullName evidence="1">Uncharacterized protein</fullName>
    </submittedName>
</protein>
<evidence type="ECO:0000313" key="2">
    <source>
        <dbReference type="Proteomes" id="UP000199379"/>
    </source>
</evidence>
<reference evidence="1 2" key="1">
    <citation type="submission" date="2016-10" db="EMBL/GenBank/DDBJ databases">
        <authorList>
            <person name="de Groot N.N."/>
        </authorList>
    </citation>
    <scope>NUCLEOTIDE SEQUENCE [LARGE SCALE GENOMIC DNA]</scope>
    <source>
        <strain evidence="1 2">DSM 29340</strain>
    </source>
</reference>